<organism evidence="1 2">
    <name type="scientific">Rhodoplanes azumiensis</name>
    <dbReference type="NCBI Taxonomy" id="1897628"/>
    <lineage>
        <taxon>Bacteria</taxon>
        <taxon>Pseudomonadati</taxon>
        <taxon>Pseudomonadota</taxon>
        <taxon>Alphaproteobacteria</taxon>
        <taxon>Hyphomicrobiales</taxon>
        <taxon>Nitrobacteraceae</taxon>
        <taxon>Rhodoplanes</taxon>
    </lineage>
</organism>
<keyword evidence="2" id="KW-1185">Reference proteome</keyword>
<name>A0ABW5AMD5_9BRAD</name>
<proteinExistence type="predicted"/>
<accession>A0ABW5AMD5</accession>
<evidence type="ECO:0000313" key="2">
    <source>
        <dbReference type="Proteomes" id="UP001597314"/>
    </source>
</evidence>
<reference evidence="2" key="1">
    <citation type="journal article" date="2019" name="Int. J. Syst. Evol. Microbiol.">
        <title>The Global Catalogue of Microorganisms (GCM) 10K type strain sequencing project: providing services to taxonomists for standard genome sequencing and annotation.</title>
        <authorList>
            <consortium name="The Broad Institute Genomics Platform"/>
            <consortium name="The Broad Institute Genome Sequencing Center for Infectious Disease"/>
            <person name="Wu L."/>
            <person name="Ma J."/>
        </authorList>
    </citation>
    <scope>NUCLEOTIDE SEQUENCE [LARGE SCALE GENOMIC DNA]</scope>
    <source>
        <strain evidence="2">CGMCC 1.6774</strain>
    </source>
</reference>
<dbReference type="RefSeq" id="WP_378478484.1">
    <property type="nucleotide sequence ID" value="NZ_JBHUIW010000016.1"/>
</dbReference>
<gene>
    <name evidence="1" type="ORF">ACFSOX_14300</name>
</gene>
<protein>
    <submittedName>
        <fullName evidence="1">Uncharacterized protein</fullName>
    </submittedName>
</protein>
<dbReference type="EMBL" id="JBHUIW010000016">
    <property type="protein sequence ID" value="MFD2183326.1"/>
    <property type="molecule type" value="Genomic_DNA"/>
</dbReference>
<evidence type="ECO:0000313" key="1">
    <source>
        <dbReference type="EMBL" id="MFD2183326.1"/>
    </source>
</evidence>
<comment type="caution">
    <text evidence="1">The sequence shown here is derived from an EMBL/GenBank/DDBJ whole genome shotgun (WGS) entry which is preliminary data.</text>
</comment>
<sequence>MPNLFDHPANQHFAPRVQTIGCSIVDLDPKGMSPDSLTSEERDVADRLPPRAREHLHGLRERLEIARAASSETNSKRHEARERHGKLRSSFEIFMKPAIEKNEREGRPKPVSAAQAERELARAAADYENISKRSEALSEARSRLSRLVRGIETFIGELPPDVRVFDHEVEFPKVKNGDFATAVETRRRHLRVLEANRHRVTSAPRPSKVAKELIVAEIDRLAERGAPVVDGAIEVNRSLIDWPTRLHTVEFDPLALTAWLHRDALVKKLLSEVDAIADDANALTDEQRNAALAENEGDRLATEFEEELLIRHIEAGGGSFERRPDASPQAVLQITIETGAIG</sequence>
<dbReference type="Proteomes" id="UP001597314">
    <property type="component" value="Unassembled WGS sequence"/>
</dbReference>